<reference evidence="3" key="1">
    <citation type="journal article" date="2007" name="Science">
        <title>The Fusarium graminearum genome reveals a link between localized polymorphism and pathogen specialization.</title>
        <authorList>
            <person name="Cuomo C.A."/>
            <person name="Gueldener U."/>
            <person name="Xu J.-R."/>
            <person name="Trail F."/>
            <person name="Turgeon B.G."/>
            <person name="Di Pietro A."/>
            <person name="Walton J.D."/>
            <person name="Ma L.-J."/>
            <person name="Baker S.E."/>
            <person name="Rep M."/>
            <person name="Adam G."/>
            <person name="Antoniw J."/>
            <person name="Baldwin T."/>
            <person name="Calvo S.E."/>
            <person name="Chang Y.-L."/>
            <person name="DeCaprio D."/>
            <person name="Gale L.R."/>
            <person name="Gnerre S."/>
            <person name="Goswami R.S."/>
            <person name="Hammond-Kosack K."/>
            <person name="Harris L.J."/>
            <person name="Hilburn K."/>
            <person name="Kennell J.C."/>
            <person name="Kroken S."/>
            <person name="Magnuson J.K."/>
            <person name="Mannhaupt G."/>
            <person name="Mauceli E.W."/>
            <person name="Mewes H.-W."/>
            <person name="Mitterbauer R."/>
            <person name="Muehlbauer G."/>
            <person name="Muensterkoetter M."/>
            <person name="Nelson D."/>
            <person name="O'Donnell K."/>
            <person name="Ouellet T."/>
            <person name="Qi W."/>
            <person name="Quesneville H."/>
            <person name="Roncero M.I.G."/>
            <person name="Seong K.-Y."/>
            <person name="Tetko I.V."/>
            <person name="Urban M."/>
            <person name="Waalwijk C."/>
            <person name="Ward T.J."/>
            <person name="Yao J."/>
            <person name="Birren B.W."/>
            <person name="Kistler H.C."/>
        </authorList>
    </citation>
    <scope>NUCLEOTIDE SEQUENCE [LARGE SCALE GENOMIC DNA]</scope>
    <source>
        <strain evidence="3">ATCC MYA-4620 / CBS 123657 / FGSC 9075 / NRRL 31084 / PH-1</strain>
    </source>
</reference>
<evidence type="ECO:0000256" key="1">
    <source>
        <dbReference type="SAM" id="MobiDB-lite"/>
    </source>
</evidence>
<feature type="region of interest" description="Disordered" evidence="1">
    <location>
        <begin position="752"/>
        <end position="944"/>
    </location>
</feature>
<organism evidence="2 3">
    <name type="scientific">Gibberella zeae (strain ATCC MYA-4620 / CBS 123657 / FGSC 9075 / NRRL 31084 / PH-1)</name>
    <name type="common">Wheat head blight fungus</name>
    <name type="synonym">Fusarium graminearum</name>
    <dbReference type="NCBI Taxonomy" id="229533"/>
    <lineage>
        <taxon>Eukaryota</taxon>
        <taxon>Fungi</taxon>
        <taxon>Dikarya</taxon>
        <taxon>Ascomycota</taxon>
        <taxon>Pezizomycotina</taxon>
        <taxon>Sordariomycetes</taxon>
        <taxon>Hypocreomycetidae</taxon>
        <taxon>Hypocreales</taxon>
        <taxon>Nectriaceae</taxon>
        <taxon>Fusarium</taxon>
    </lineage>
</organism>
<dbReference type="Pfam" id="PF10384">
    <property type="entry name" value="Scm3"/>
    <property type="match status" value="1"/>
</dbReference>
<feature type="compositionally biased region" description="Basic and acidic residues" evidence="1">
    <location>
        <begin position="809"/>
        <end position="819"/>
    </location>
</feature>
<dbReference type="InterPro" id="IPR017956">
    <property type="entry name" value="AT_hook_DNA-bd_motif"/>
</dbReference>
<accession>A0A1C3YIC9</accession>
<dbReference type="GO" id="GO:0005634">
    <property type="term" value="C:nucleus"/>
    <property type="evidence" value="ECO:0007669"/>
    <property type="project" value="InterPro"/>
</dbReference>
<proteinExistence type="predicted"/>
<sequence>MEPPTKKRRHGPSPPKAAQDEDDDDELASHPQEIKIRRDPDIQLALKRVNANQKLHATMAHIIEKYSRDFEGIGDEIDMATGEIVVNNGHLRNMRDEGDVEGLWVEGESNIDEDEGILLEDLTDEYSDNEEQANEIHHSQTDNENSQASSTKESDTETHRQDQNVIIDEASNNVSNIASSQNDAPHDETTVLPHGLPQDDSQLSPPSFGPGPPPGFGIPHPTFGPWGMMPGFPMQAWGRDDIPPYFNMPPSMPGPWFTGGRYDTASNNGQASIWGRKWTRKTKRAGSMKGSFKKVSDKRPSDAAVGVSSETPDNDRGSESKSAGGSPNRQEAPLSDQTTNASEEDEDFLCSGTSDATPIVQQKPSLVPSGDNALSKNYSSYDPPHETLEETNGNIGKVSQQPDENDDSGQRRSGRARKQTEYLGKISWGDAREFKRSGKTFTIQIHGADPSLREEYQSVDLANDETEGEVFLPSEQTRKGSRLLEEVGTKVTSEKLVVPDSQDTATSFNSSAPQAAQSKNVEEPSPLIQTMIPTMELSDDEAPLALSRIRVPKRQIAAPVAVSPVSSLLTEQDERSTEPANATSAPLKSNNEPSPEAEITVDVVDGTMQLLKRKRGRPKGSTSAAKATPSKTPVPVRTKEIEPTSPTFIVVSLADHLPESTKRKRGRPRKSVGATSTVQDEENNPTKELANVDDVVSESDHQGPVNEISSNEVSGKPPPLSNELKWLLKTKPKDFTTDRACDTFLYKFVHPRKPKEILQQAKDDEPGSQVTQETKEVPKDIEDDLKEQTILYKPQAPMQEADTSMEDVTETREDSESGQHDQTSPSSSSPPYHGDGTPGDDESPEVDEPIEHGTPIPHIISDDEAIESEGSLPPLPQDALIQEAPTLRKPKQMRSSFIEPPSSSQKPRTPRHKSIRTNQAPSSRRSLLSFVSDSESDNEGSRDELIRRVKSHSKSASVRPSSRKIRRPATLTREIYRTPSKNRVHEISSPIGTIKTPGGTIKICGVDGHHCGRDYCFTCI</sequence>
<dbReference type="InParanoid" id="A0A1C3YIC9"/>
<dbReference type="Gene3D" id="1.10.20.10">
    <property type="entry name" value="Histone, subunit A"/>
    <property type="match status" value="1"/>
</dbReference>
<dbReference type="AlphaFoldDB" id="A0A1C3YIC9"/>
<feature type="region of interest" description="Disordered" evidence="1">
    <location>
        <begin position="463"/>
        <end position="482"/>
    </location>
</feature>
<feature type="compositionally biased region" description="Acidic residues" evidence="1">
    <location>
        <begin position="838"/>
        <end position="848"/>
    </location>
</feature>
<feature type="compositionally biased region" description="Polar residues" evidence="1">
    <location>
        <begin position="578"/>
        <end position="593"/>
    </location>
</feature>
<dbReference type="GO" id="GO:0042393">
    <property type="term" value="F:histone binding"/>
    <property type="evidence" value="ECO:0007669"/>
    <property type="project" value="InterPro"/>
</dbReference>
<feature type="region of interest" description="Disordered" evidence="1">
    <location>
        <begin position="494"/>
        <end position="525"/>
    </location>
</feature>
<dbReference type="eggNOG" id="ENOG502SCHT">
    <property type="taxonomic scope" value="Eukaryota"/>
</dbReference>
<feature type="compositionally biased region" description="Polar residues" evidence="1">
    <location>
        <begin position="390"/>
        <end position="402"/>
    </location>
</feature>
<feature type="region of interest" description="Disordered" evidence="1">
    <location>
        <begin position="176"/>
        <end position="216"/>
    </location>
</feature>
<dbReference type="InterPro" id="IPR018465">
    <property type="entry name" value="Scm3/HJURP"/>
</dbReference>
<feature type="region of interest" description="Disordered" evidence="1">
    <location>
        <begin position="266"/>
        <end position="422"/>
    </location>
</feature>
<evidence type="ECO:0000313" key="2">
    <source>
        <dbReference type="EMBL" id="SCB64100.1"/>
    </source>
</evidence>
<dbReference type="EMBL" id="HG970332">
    <property type="protein sequence ID" value="SCB64100.1"/>
    <property type="molecule type" value="Genomic_DNA"/>
</dbReference>
<feature type="compositionally biased region" description="Polar residues" evidence="1">
    <location>
        <begin position="501"/>
        <end position="519"/>
    </location>
</feature>
<feature type="region of interest" description="Disordered" evidence="1">
    <location>
        <begin position="560"/>
        <end position="640"/>
    </location>
</feature>
<name>A0A1C3YIC9_GIBZE</name>
<dbReference type="SMART" id="SM00384">
    <property type="entry name" value="AT_hook"/>
    <property type="match status" value="2"/>
</dbReference>
<feature type="compositionally biased region" description="Polar residues" evidence="1">
    <location>
        <begin position="320"/>
        <end position="341"/>
    </location>
</feature>
<feature type="compositionally biased region" description="Polar residues" evidence="1">
    <location>
        <begin position="620"/>
        <end position="631"/>
    </location>
</feature>
<gene>
    <name evidence="2" type="ORF">FGRAMPH1_01T01707</name>
</gene>
<feature type="region of interest" description="Disordered" evidence="1">
    <location>
        <begin position="658"/>
        <end position="722"/>
    </location>
</feature>
<dbReference type="GO" id="GO:0003677">
    <property type="term" value="F:DNA binding"/>
    <property type="evidence" value="ECO:0007669"/>
    <property type="project" value="InterPro"/>
</dbReference>
<feature type="compositionally biased region" description="Polar residues" evidence="1">
    <location>
        <begin position="916"/>
        <end position="933"/>
    </location>
</feature>
<feature type="region of interest" description="Disordered" evidence="1">
    <location>
        <begin position="128"/>
        <end position="160"/>
    </location>
</feature>
<feature type="compositionally biased region" description="Polar residues" evidence="1">
    <location>
        <begin position="142"/>
        <end position="151"/>
    </location>
</feature>
<keyword evidence="3" id="KW-1185">Reference proteome</keyword>
<dbReference type="VEuPathDB" id="FungiDB:FGRAMPH1_01G01707"/>
<protein>
    <submittedName>
        <fullName evidence="2">Chromosome 1, complete genome</fullName>
    </submittedName>
</protein>
<dbReference type="GO" id="GO:0046982">
    <property type="term" value="F:protein heterodimerization activity"/>
    <property type="evidence" value="ECO:0007669"/>
    <property type="project" value="InterPro"/>
</dbReference>
<feature type="region of interest" description="Disordered" evidence="1">
    <location>
        <begin position="1"/>
        <end position="38"/>
    </location>
</feature>
<evidence type="ECO:0000313" key="3">
    <source>
        <dbReference type="Proteomes" id="UP000070720"/>
    </source>
</evidence>
<dbReference type="InterPro" id="IPR009072">
    <property type="entry name" value="Histone-fold"/>
</dbReference>
<feature type="compositionally biased region" description="Basic residues" evidence="1">
    <location>
        <begin position="1"/>
        <end position="11"/>
    </location>
</feature>
<dbReference type="Proteomes" id="UP000070720">
    <property type="component" value="Chromosome 1"/>
</dbReference>
<feature type="compositionally biased region" description="Polar residues" evidence="1">
    <location>
        <begin position="820"/>
        <end position="830"/>
    </location>
</feature>
<feature type="compositionally biased region" description="Pro residues" evidence="1">
    <location>
        <begin position="207"/>
        <end position="216"/>
    </location>
</feature>
<reference evidence="2 3" key="3">
    <citation type="journal article" date="2015" name="BMC Genomics">
        <title>The completed genome sequence of the pathogenic ascomycete fungus Fusarium graminearum.</title>
        <authorList>
            <person name="King R."/>
            <person name="Urban M."/>
            <person name="Hammond-Kosack M.C."/>
            <person name="Hassani-Pak K."/>
            <person name="Hammond-Kosack K.E."/>
        </authorList>
    </citation>
    <scope>NUCLEOTIDE SEQUENCE [LARGE SCALE GENOMIC DNA]</scope>
    <source>
        <strain evidence="3">ATCC MYA-4620 / CBS 123657 / FGSC 9075 / NRRL 31084 / PH-1</strain>
    </source>
</reference>
<feature type="compositionally biased region" description="Basic residues" evidence="1">
    <location>
        <begin position="277"/>
        <end position="286"/>
    </location>
</feature>
<feature type="compositionally biased region" description="Polar residues" evidence="1">
    <location>
        <begin position="351"/>
        <end position="364"/>
    </location>
</feature>
<reference evidence="3" key="2">
    <citation type="journal article" date="2010" name="Nature">
        <title>Comparative genomics reveals mobile pathogenicity chromosomes in Fusarium.</title>
        <authorList>
            <person name="Ma L.J."/>
            <person name="van der Does H.C."/>
            <person name="Borkovich K.A."/>
            <person name="Coleman J.J."/>
            <person name="Daboussi M.J."/>
            <person name="Di Pietro A."/>
            <person name="Dufresne M."/>
            <person name="Freitag M."/>
            <person name="Grabherr M."/>
            <person name="Henrissat B."/>
            <person name="Houterman P.M."/>
            <person name="Kang S."/>
            <person name="Shim W.B."/>
            <person name="Woloshuk C."/>
            <person name="Xie X."/>
            <person name="Xu J.R."/>
            <person name="Antoniw J."/>
            <person name="Baker S.E."/>
            <person name="Bluhm B.H."/>
            <person name="Breakspear A."/>
            <person name="Brown D.W."/>
            <person name="Butchko R.A."/>
            <person name="Chapman S."/>
            <person name="Coulson R."/>
            <person name="Coutinho P.M."/>
            <person name="Danchin E.G."/>
            <person name="Diener A."/>
            <person name="Gale L.R."/>
            <person name="Gardiner D.M."/>
            <person name="Goff S."/>
            <person name="Hammond-Kosack K.E."/>
            <person name="Hilburn K."/>
            <person name="Hua-Van A."/>
            <person name="Jonkers W."/>
            <person name="Kazan K."/>
            <person name="Kodira C.D."/>
            <person name="Koehrsen M."/>
            <person name="Kumar L."/>
            <person name="Lee Y.H."/>
            <person name="Li L."/>
            <person name="Manners J.M."/>
            <person name="Miranda-Saavedra D."/>
            <person name="Mukherjee M."/>
            <person name="Park G."/>
            <person name="Park J."/>
            <person name="Park S.Y."/>
            <person name="Proctor R.H."/>
            <person name="Regev A."/>
            <person name="Ruiz-Roldan M.C."/>
            <person name="Sain D."/>
            <person name="Sakthikumar S."/>
            <person name="Sykes S."/>
            <person name="Schwartz D.C."/>
            <person name="Turgeon B.G."/>
            <person name="Wapinski I."/>
            <person name="Yoder O."/>
            <person name="Young S."/>
            <person name="Zeng Q."/>
            <person name="Zhou S."/>
            <person name="Galagan J."/>
            <person name="Cuomo C.A."/>
            <person name="Kistler H.C."/>
            <person name="Rep M."/>
        </authorList>
    </citation>
    <scope>GENOME REANNOTATION</scope>
    <source>
        <strain evidence="3">ATCC MYA-4620 / CBS 123657 / FGSC 9075 / NRRL 31084 / PH-1</strain>
    </source>
</reference>